<dbReference type="PROSITE" id="PS01015">
    <property type="entry name" value="RIBOSOMAL_L19"/>
    <property type="match status" value="1"/>
</dbReference>
<dbReference type="InterPro" id="IPR001857">
    <property type="entry name" value="Ribosomal_bL19"/>
</dbReference>
<comment type="caution">
    <text evidence="5">The sequence shown here is derived from an EMBL/GenBank/DDBJ whole genome shotgun (WGS) entry which is preliminary data.</text>
</comment>
<dbReference type="InterPro" id="IPR018257">
    <property type="entry name" value="Ribosomal_bL19_CS"/>
</dbReference>
<proteinExistence type="inferred from homology"/>
<sequence>MTEFIKSQLKSNLPEIRPGYTVIVHQKVKEAGKERIQPFEGLVIAKKHGNGINATITVRKITGGVAIERIFPLHAPTIDKIVVTKKSDVRRSKLYYLRGKFGKKAKMKNTKIVVPETSVPAETESETTNA</sequence>
<evidence type="ECO:0000313" key="6">
    <source>
        <dbReference type="Proteomes" id="UP000177725"/>
    </source>
</evidence>
<accession>A0A1G2F8H9</accession>
<protein>
    <recommendedName>
        <fullName evidence="4">50S ribosomal protein L19</fullName>
    </recommendedName>
</protein>
<dbReference type="InterPro" id="IPR008991">
    <property type="entry name" value="Translation_prot_SH3-like_sf"/>
</dbReference>
<dbReference type="InterPro" id="IPR038657">
    <property type="entry name" value="Ribosomal_bL19_sf"/>
</dbReference>
<dbReference type="PANTHER" id="PTHR15680:SF9">
    <property type="entry name" value="LARGE RIBOSOMAL SUBUNIT PROTEIN BL19M"/>
    <property type="match status" value="1"/>
</dbReference>
<dbReference type="GO" id="GO:0022625">
    <property type="term" value="C:cytosolic large ribosomal subunit"/>
    <property type="evidence" value="ECO:0007669"/>
    <property type="project" value="TreeGrafter"/>
</dbReference>
<comment type="similarity">
    <text evidence="1 4">Belongs to the bacterial ribosomal protein bL19 family.</text>
</comment>
<reference evidence="5 6" key="1">
    <citation type="journal article" date="2016" name="Nat. Commun.">
        <title>Thousands of microbial genomes shed light on interconnected biogeochemical processes in an aquifer system.</title>
        <authorList>
            <person name="Anantharaman K."/>
            <person name="Brown C.T."/>
            <person name="Hug L.A."/>
            <person name="Sharon I."/>
            <person name="Castelle C.J."/>
            <person name="Probst A.J."/>
            <person name="Thomas B.C."/>
            <person name="Singh A."/>
            <person name="Wilkins M.J."/>
            <person name="Karaoz U."/>
            <person name="Brodie E.L."/>
            <person name="Williams K.H."/>
            <person name="Hubbard S.S."/>
            <person name="Banfield J.F."/>
        </authorList>
    </citation>
    <scope>NUCLEOTIDE SEQUENCE [LARGE SCALE GENOMIC DNA]</scope>
</reference>
<organism evidence="5 6">
    <name type="scientific">Candidatus Portnoybacteria bacterium RBG_13_41_18</name>
    <dbReference type="NCBI Taxonomy" id="1801991"/>
    <lineage>
        <taxon>Bacteria</taxon>
        <taxon>Candidatus Portnoyibacteriota</taxon>
    </lineage>
</organism>
<dbReference type="AlphaFoldDB" id="A0A1G2F8H9"/>
<keyword evidence="2 5" id="KW-0689">Ribosomal protein</keyword>
<evidence type="ECO:0000256" key="3">
    <source>
        <dbReference type="ARBA" id="ARBA00023274"/>
    </source>
</evidence>
<keyword evidence="3 4" id="KW-0687">Ribonucleoprotein</keyword>
<dbReference type="Pfam" id="PF01245">
    <property type="entry name" value="Ribosomal_L19"/>
    <property type="match status" value="1"/>
</dbReference>
<dbReference type="EMBL" id="MHMV01000037">
    <property type="protein sequence ID" value="OGZ33861.1"/>
    <property type="molecule type" value="Genomic_DNA"/>
</dbReference>
<gene>
    <name evidence="5" type="ORF">A2174_01790</name>
</gene>
<evidence type="ECO:0000256" key="1">
    <source>
        <dbReference type="ARBA" id="ARBA00005781"/>
    </source>
</evidence>
<evidence type="ECO:0000256" key="2">
    <source>
        <dbReference type="ARBA" id="ARBA00022980"/>
    </source>
</evidence>
<name>A0A1G2F8H9_9BACT</name>
<dbReference type="PIRSF" id="PIRSF002191">
    <property type="entry name" value="Ribosomal_L19"/>
    <property type="match status" value="1"/>
</dbReference>
<dbReference type="NCBIfam" id="TIGR01024">
    <property type="entry name" value="rplS_bact"/>
    <property type="match status" value="1"/>
</dbReference>
<evidence type="ECO:0000313" key="5">
    <source>
        <dbReference type="EMBL" id="OGZ33861.1"/>
    </source>
</evidence>
<dbReference type="Gene3D" id="2.30.30.790">
    <property type="match status" value="1"/>
</dbReference>
<dbReference type="GO" id="GO:0003735">
    <property type="term" value="F:structural constituent of ribosome"/>
    <property type="evidence" value="ECO:0007669"/>
    <property type="project" value="InterPro"/>
</dbReference>
<dbReference type="PANTHER" id="PTHR15680">
    <property type="entry name" value="RIBOSOMAL PROTEIN L19"/>
    <property type="match status" value="1"/>
</dbReference>
<dbReference type="PRINTS" id="PR00061">
    <property type="entry name" value="RIBOSOMALL19"/>
</dbReference>
<dbReference type="Proteomes" id="UP000177725">
    <property type="component" value="Unassembled WGS sequence"/>
</dbReference>
<dbReference type="SUPFAM" id="SSF50104">
    <property type="entry name" value="Translation proteins SH3-like domain"/>
    <property type="match status" value="1"/>
</dbReference>
<dbReference type="GO" id="GO:0006412">
    <property type="term" value="P:translation"/>
    <property type="evidence" value="ECO:0007669"/>
    <property type="project" value="InterPro"/>
</dbReference>
<evidence type="ECO:0000256" key="4">
    <source>
        <dbReference type="RuleBase" id="RU000559"/>
    </source>
</evidence>
<comment type="function">
    <text evidence="4">This protein is located at the 30S-50S ribosomal subunit interface and may play a role in the structure and function of the aminoacyl-tRNA binding site.</text>
</comment>